<organism evidence="7 8">
    <name type="scientific">Marinibaculum pumilum</name>
    <dbReference type="NCBI Taxonomy" id="1766165"/>
    <lineage>
        <taxon>Bacteria</taxon>
        <taxon>Pseudomonadati</taxon>
        <taxon>Pseudomonadota</taxon>
        <taxon>Alphaproteobacteria</taxon>
        <taxon>Rhodospirillales</taxon>
        <taxon>Rhodospirillaceae</taxon>
        <taxon>Marinibaculum</taxon>
    </lineage>
</organism>
<sequence>MRRAFGRRTFLWAAAGALAVAGLTQAGPAAAQDAKDPEVYRIGAILAMSGKADWYGKVMSQAIQQAVDEINAKGGIDGVKLEAIIEDHKSGVAKEGVAAMNRLINLNDVQAVLTSFSPPTLAISPIADEKGILLLNGGGVSTALIGASKYLFHNRSLASDLGQAAAQRAQELGLKKMAQLAWKTDAGESVIATVDPFWKKAGGEVVATEFMEVGAPNIDTQVAKIRASGPDWVGLWLFSPDPGLALKKIREFGMDVPVIGIEYNADIQKVGGKYTDGYEYTSDYFAPTEAWAEQFAKDYEARHGEAPEFYAANYYEGVYVIAEAIRRAKAKGGDYWDGAKLAEAIRENPSFDSVYGGQMVYQDNGVAKKKVALFEVKDGQSSFVKYIALD</sequence>
<keyword evidence="4" id="KW-0029">Amino-acid transport</keyword>
<evidence type="ECO:0000256" key="3">
    <source>
        <dbReference type="ARBA" id="ARBA00022729"/>
    </source>
</evidence>
<comment type="caution">
    <text evidence="7">The sequence shown here is derived from an EMBL/GenBank/DDBJ whole genome shotgun (WGS) entry which is preliminary data.</text>
</comment>
<feature type="domain" description="Leucine-binding protein" evidence="6">
    <location>
        <begin position="40"/>
        <end position="379"/>
    </location>
</feature>
<protein>
    <submittedName>
        <fullName evidence="7">ABC transporter substrate-binding protein</fullName>
    </submittedName>
</protein>
<accession>A0ABV7L9L0</accession>
<dbReference type="InterPro" id="IPR051010">
    <property type="entry name" value="BCAA_transport"/>
</dbReference>
<evidence type="ECO:0000256" key="5">
    <source>
        <dbReference type="SAM" id="SignalP"/>
    </source>
</evidence>
<evidence type="ECO:0000313" key="8">
    <source>
        <dbReference type="Proteomes" id="UP001595528"/>
    </source>
</evidence>
<reference evidence="8" key="1">
    <citation type="journal article" date="2019" name="Int. J. Syst. Evol. Microbiol.">
        <title>The Global Catalogue of Microorganisms (GCM) 10K type strain sequencing project: providing services to taxonomists for standard genome sequencing and annotation.</title>
        <authorList>
            <consortium name="The Broad Institute Genomics Platform"/>
            <consortium name="The Broad Institute Genome Sequencing Center for Infectious Disease"/>
            <person name="Wu L."/>
            <person name="Ma J."/>
        </authorList>
    </citation>
    <scope>NUCLEOTIDE SEQUENCE [LARGE SCALE GENOMIC DNA]</scope>
    <source>
        <strain evidence="8">KCTC 42964</strain>
    </source>
</reference>
<name>A0ABV7L9L0_9PROT</name>
<dbReference type="PANTHER" id="PTHR30483">
    <property type="entry name" value="LEUCINE-SPECIFIC-BINDING PROTEIN"/>
    <property type="match status" value="1"/>
</dbReference>
<dbReference type="InterPro" id="IPR028082">
    <property type="entry name" value="Peripla_BP_I"/>
</dbReference>
<dbReference type="PROSITE" id="PS51318">
    <property type="entry name" value="TAT"/>
    <property type="match status" value="1"/>
</dbReference>
<dbReference type="Proteomes" id="UP001595528">
    <property type="component" value="Unassembled WGS sequence"/>
</dbReference>
<keyword evidence="2" id="KW-0813">Transport</keyword>
<evidence type="ECO:0000259" key="6">
    <source>
        <dbReference type="Pfam" id="PF13458"/>
    </source>
</evidence>
<gene>
    <name evidence="7" type="ORF">ACFOGJ_29215</name>
</gene>
<dbReference type="PANTHER" id="PTHR30483:SF6">
    <property type="entry name" value="PERIPLASMIC BINDING PROTEIN OF ABC TRANSPORTER FOR NATURAL AMINO ACIDS"/>
    <property type="match status" value="1"/>
</dbReference>
<keyword evidence="3 5" id="KW-0732">Signal</keyword>
<feature type="chain" id="PRO_5047341940" evidence="5">
    <location>
        <begin position="27"/>
        <end position="390"/>
    </location>
</feature>
<dbReference type="Pfam" id="PF13458">
    <property type="entry name" value="Peripla_BP_6"/>
    <property type="match status" value="1"/>
</dbReference>
<proteinExistence type="inferred from homology"/>
<feature type="signal peptide" evidence="5">
    <location>
        <begin position="1"/>
        <end position="26"/>
    </location>
</feature>
<evidence type="ECO:0000256" key="2">
    <source>
        <dbReference type="ARBA" id="ARBA00022448"/>
    </source>
</evidence>
<comment type="similarity">
    <text evidence="1">Belongs to the leucine-binding protein family.</text>
</comment>
<dbReference type="SUPFAM" id="SSF53822">
    <property type="entry name" value="Periplasmic binding protein-like I"/>
    <property type="match status" value="1"/>
</dbReference>
<dbReference type="RefSeq" id="WP_379906835.1">
    <property type="nucleotide sequence ID" value="NZ_JBHRTR010000054.1"/>
</dbReference>
<dbReference type="PRINTS" id="PR00337">
    <property type="entry name" value="LEUILEVALBP"/>
</dbReference>
<dbReference type="InterPro" id="IPR000709">
    <property type="entry name" value="Leu_Ile_Val-bd"/>
</dbReference>
<dbReference type="InterPro" id="IPR006311">
    <property type="entry name" value="TAT_signal"/>
</dbReference>
<dbReference type="Gene3D" id="3.40.50.2300">
    <property type="match status" value="2"/>
</dbReference>
<evidence type="ECO:0000256" key="1">
    <source>
        <dbReference type="ARBA" id="ARBA00010062"/>
    </source>
</evidence>
<dbReference type="InterPro" id="IPR028081">
    <property type="entry name" value="Leu-bd"/>
</dbReference>
<evidence type="ECO:0000256" key="4">
    <source>
        <dbReference type="ARBA" id="ARBA00022970"/>
    </source>
</evidence>
<evidence type="ECO:0000313" key="7">
    <source>
        <dbReference type="EMBL" id="MFC3231363.1"/>
    </source>
</evidence>
<keyword evidence="8" id="KW-1185">Reference proteome</keyword>
<dbReference type="EMBL" id="JBHRTR010000054">
    <property type="protein sequence ID" value="MFC3231363.1"/>
    <property type="molecule type" value="Genomic_DNA"/>
</dbReference>